<feature type="region of interest" description="Disordered" evidence="1">
    <location>
        <begin position="147"/>
        <end position="179"/>
    </location>
</feature>
<reference evidence="2" key="1">
    <citation type="submission" date="2016-10" db="EMBL/GenBank/DDBJ databases">
        <title>Sequence of Gallionella enrichment culture.</title>
        <authorList>
            <person name="Poehlein A."/>
            <person name="Muehling M."/>
            <person name="Daniel R."/>
        </authorList>
    </citation>
    <scope>NUCLEOTIDE SEQUENCE</scope>
</reference>
<sequence>MLKTSTERTFVADSQNLQRAPLPREAINDLLAASAVALRAALKTDLPPITQILQVHGAGDGLSQEARLDLYAAHCLYGVRLGEMCAITRRPGIEDTQTLILPQGDAYVIVVLSTSGAAAIYAPNGRGATLVNKIAGVTKEMLEGWAHASTRPPGLGDGPARPQGGRLDHITTVNTTSTP</sequence>
<evidence type="ECO:0000256" key="1">
    <source>
        <dbReference type="SAM" id="MobiDB-lite"/>
    </source>
</evidence>
<dbReference type="EMBL" id="MLJW01001029">
    <property type="protein sequence ID" value="OIQ80672.1"/>
    <property type="molecule type" value="Genomic_DNA"/>
</dbReference>
<proteinExistence type="predicted"/>
<comment type="caution">
    <text evidence="2">The sequence shown here is derived from an EMBL/GenBank/DDBJ whole genome shotgun (WGS) entry which is preliminary data.</text>
</comment>
<dbReference type="AlphaFoldDB" id="A0A1J5QBA2"/>
<gene>
    <name evidence="2" type="ORF">GALL_375690</name>
</gene>
<name>A0A1J5QBA2_9ZZZZ</name>
<evidence type="ECO:0000313" key="2">
    <source>
        <dbReference type="EMBL" id="OIQ80672.1"/>
    </source>
</evidence>
<protein>
    <submittedName>
        <fullName evidence="2">Uncharacterized protein</fullName>
    </submittedName>
</protein>
<organism evidence="2">
    <name type="scientific">mine drainage metagenome</name>
    <dbReference type="NCBI Taxonomy" id="410659"/>
    <lineage>
        <taxon>unclassified sequences</taxon>
        <taxon>metagenomes</taxon>
        <taxon>ecological metagenomes</taxon>
    </lineage>
</organism>
<accession>A0A1J5QBA2</accession>